<protein>
    <submittedName>
        <fullName evidence="9">Uncharacterized protein LOC110425471</fullName>
    </submittedName>
</protein>
<evidence type="ECO:0000256" key="5">
    <source>
        <dbReference type="ARBA" id="ARBA00023242"/>
    </source>
</evidence>
<organism evidence="8 9">
    <name type="scientific">Herrania umbratica</name>
    <dbReference type="NCBI Taxonomy" id="108875"/>
    <lineage>
        <taxon>Eukaryota</taxon>
        <taxon>Viridiplantae</taxon>
        <taxon>Streptophyta</taxon>
        <taxon>Embryophyta</taxon>
        <taxon>Tracheophyta</taxon>
        <taxon>Spermatophyta</taxon>
        <taxon>Magnoliopsida</taxon>
        <taxon>eudicotyledons</taxon>
        <taxon>Gunneridae</taxon>
        <taxon>Pentapetalae</taxon>
        <taxon>rosids</taxon>
        <taxon>malvids</taxon>
        <taxon>Malvales</taxon>
        <taxon>Malvaceae</taxon>
        <taxon>Byttnerioideae</taxon>
        <taxon>Herrania</taxon>
    </lineage>
</organism>
<evidence type="ECO:0000256" key="4">
    <source>
        <dbReference type="ARBA" id="ARBA00023163"/>
    </source>
</evidence>
<evidence type="ECO:0000256" key="2">
    <source>
        <dbReference type="ARBA" id="ARBA00023015"/>
    </source>
</evidence>
<dbReference type="PROSITE" id="PS50982">
    <property type="entry name" value="MBD"/>
    <property type="match status" value="1"/>
</dbReference>
<dbReference type="Proteomes" id="UP000504621">
    <property type="component" value="Unplaced"/>
</dbReference>
<dbReference type="SUPFAM" id="SSF54171">
    <property type="entry name" value="DNA-binding domain"/>
    <property type="match status" value="1"/>
</dbReference>
<proteinExistence type="predicted"/>
<dbReference type="Gene3D" id="3.30.890.10">
    <property type="entry name" value="Methyl-cpg-binding Protein 2, Chain A"/>
    <property type="match status" value="1"/>
</dbReference>
<reference evidence="9" key="1">
    <citation type="submission" date="2025-08" db="UniProtKB">
        <authorList>
            <consortium name="RefSeq"/>
        </authorList>
    </citation>
    <scope>IDENTIFICATION</scope>
    <source>
        <tissue evidence="9">Leaf</tissue>
    </source>
</reference>
<evidence type="ECO:0000256" key="6">
    <source>
        <dbReference type="SAM" id="MobiDB-lite"/>
    </source>
</evidence>
<keyword evidence="3" id="KW-0238">DNA-binding</keyword>
<dbReference type="OrthoDB" id="1001247at2759"/>
<evidence type="ECO:0000313" key="8">
    <source>
        <dbReference type="Proteomes" id="UP000504621"/>
    </source>
</evidence>
<dbReference type="AlphaFoldDB" id="A0A6J1BCF8"/>
<dbReference type="GO" id="GO:0005634">
    <property type="term" value="C:nucleus"/>
    <property type="evidence" value="ECO:0007669"/>
    <property type="project" value="UniProtKB-SubCell"/>
</dbReference>
<dbReference type="RefSeq" id="XP_021296079.1">
    <property type="nucleotide sequence ID" value="XM_021440404.1"/>
</dbReference>
<evidence type="ECO:0000256" key="3">
    <source>
        <dbReference type="ARBA" id="ARBA00023125"/>
    </source>
</evidence>
<sequence>MARARGRPRRAPSSSSSNYERQWSPLTLATLRNIRERPHQNCHRRKPGSTVTYRDQSDYGYGWLLPGWVAEERRMRTGRLYRYYYDPSGRQYSTKREIQHIWAVCGLMLV</sequence>
<feature type="domain" description="MBD" evidence="7">
    <location>
        <begin position="54"/>
        <end position="110"/>
    </location>
</feature>
<accession>A0A6J1BCF8</accession>
<dbReference type="GeneID" id="110425471"/>
<evidence type="ECO:0000313" key="9">
    <source>
        <dbReference type="RefSeq" id="XP_021296079.1"/>
    </source>
</evidence>
<feature type="region of interest" description="Disordered" evidence="6">
    <location>
        <begin position="1"/>
        <end position="23"/>
    </location>
</feature>
<evidence type="ECO:0000256" key="1">
    <source>
        <dbReference type="ARBA" id="ARBA00004123"/>
    </source>
</evidence>
<name>A0A6J1BCF8_9ROSI</name>
<keyword evidence="4" id="KW-0804">Transcription</keyword>
<evidence type="ECO:0000259" key="7">
    <source>
        <dbReference type="PROSITE" id="PS50982"/>
    </source>
</evidence>
<keyword evidence="5" id="KW-0539">Nucleus</keyword>
<dbReference type="GO" id="GO:0003677">
    <property type="term" value="F:DNA binding"/>
    <property type="evidence" value="ECO:0007669"/>
    <property type="project" value="UniProtKB-KW"/>
</dbReference>
<keyword evidence="8" id="KW-1185">Reference proteome</keyword>
<feature type="compositionally biased region" description="Basic residues" evidence="6">
    <location>
        <begin position="1"/>
        <end position="10"/>
    </location>
</feature>
<dbReference type="InterPro" id="IPR016177">
    <property type="entry name" value="DNA-bd_dom_sf"/>
</dbReference>
<dbReference type="InterPro" id="IPR001739">
    <property type="entry name" value="Methyl_CpG_DNA-bd"/>
</dbReference>
<gene>
    <name evidence="9" type="primary">LOC110425471</name>
</gene>
<comment type="subcellular location">
    <subcellularLocation>
        <location evidence="1">Nucleus</location>
    </subcellularLocation>
</comment>
<keyword evidence="2" id="KW-0805">Transcription regulation</keyword>